<dbReference type="PROSITE" id="PS00198">
    <property type="entry name" value="4FE4S_FER_1"/>
    <property type="match status" value="1"/>
</dbReference>
<dbReference type="InterPro" id="IPR017896">
    <property type="entry name" value="4Fe4S_Fe-S-bd"/>
</dbReference>
<reference evidence="5" key="1">
    <citation type="submission" date="2021-11" db="EMBL/GenBank/DDBJ databases">
        <title>Description of a new species Pelosinus isolated from the bottom sediments of Lake Baikal.</title>
        <authorList>
            <person name="Zakharyuk A."/>
        </authorList>
    </citation>
    <scope>NUCLEOTIDE SEQUENCE</scope>
    <source>
        <strain evidence="5">Bkl1</strain>
    </source>
</reference>
<sequence>MNRREMCLICKEQCPVNAVVLDDRKRPYVDSHKCVGCGACENACPLDEAAIKIISI</sequence>
<keyword evidence="6" id="KW-1185">Reference proteome</keyword>
<name>A0ABS8HVU8_9FIRM</name>
<dbReference type="InterPro" id="IPR017900">
    <property type="entry name" value="4Fe4S_Fe_S_CS"/>
</dbReference>
<dbReference type="Gene3D" id="3.30.70.20">
    <property type="match status" value="1"/>
</dbReference>
<keyword evidence="1" id="KW-0479">Metal-binding</keyword>
<dbReference type="Pfam" id="PF12838">
    <property type="entry name" value="Fer4_7"/>
    <property type="match status" value="1"/>
</dbReference>
<dbReference type="RefSeq" id="WP_229535776.1">
    <property type="nucleotide sequence ID" value="NZ_JAJHJB010000021.1"/>
</dbReference>
<proteinExistence type="predicted"/>
<comment type="caution">
    <text evidence="5">The sequence shown here is derived from an EMBL/GenBank/DDBJ whole genome shotgun (WGS) entry which is preliminary data.</text>
</comment>
<keyword evidence="3" id="KW-0411">Iron-sulfur</keyword>
<feature type="domain" description="4Fe-4S ferredoxin-type" evidence="4">
    <location>
        <begin position="25"/>
        <end position="56"/>
    </location>
</feature>
<dbReference type="PROSITE" id="PS51379">
    <property type="entry name" value="4FE4S_FER_2"/>
    <property type="match status" value="1"/>
</dbReference>
<evidence type="ECO:0000313" key="5">
    <source>
        <dbReference type="EMBL" id="MCC5466649.1"/>
    </source>
</evidence>
<keyword evidence="2" id="KW-0408">Iron</keyword>
<evidence type="ECO:0000256" key="3">
    <source>
        <dbReference type="ARBA" id="ARBA00023014"/>
    </source>
</evidence>
<evidence type="ECO:0000256" key="2">
    <source>
        <dbReference type="ARBA" id="ARBA00023004"/>
    </source>
</evidence>
<protein>
    <submittedName>
        <fullName evidence="5">4Fe-4S binding protein</fullName>
    </submittedName>
</protein>
<organism evidence="5 6">
    <name type="scientific">Pelosinus baikalensis</name>
    <dbReference type="NCBI Taxonomy" id="2892015"/>
    <lineage>
        <taxon>Bacteria</taxon>
        <taxon>Bacillati</taxon>
        <taxon>Bacillota</taxon>
        <taxon>Negativicutes</taxon>
        <taxon>Selenomonadales</taxon>
        <taxon>Sporomusaceae</taxon>
        <taxon>Pelosinus</taxon>
    </lineage>
</organism>
<dbReference type="SUPFAM" id="SSF54862">
    <property type="entry name" value="4Fe-4S ferredoxins"/>
    <property type="match status" value="1"/>
</dbReference>
<evidence type="ECO:0000313" key="6">
    <source>
        <dbReference type="Proteomes" id="UP001165492"/>
    </source>
</evidence>
<accession>A0ABS8HVU8</accession>
<evidence type="ECO:0000259" key="4">
    <source>
        <dbReference type="PROSITE" id="PS51379"/>
    </source>
</evidence>
<dbReference type="Proteomes" id="UP001165492">
    <property type="component" value="Unassembled WGS sequence"/>
</dbReference>
<evidence type="ECO:0000256" key="1">
    <source>
        <dbReference type="ARBA" id="ARBA00022723"/>
    </source>
</evidence>
<dbReference type="EMBL" id="JAJHJB010000021">
    <property type="protein sequence ID" value="MCC5466649.1"/>
    <property type="molecule type" value="Genomic_DNA"/>
</dbReference>
<gene>
    <name evidence="5" type="ORF">LMF89_14970</name>
</gene>